<gene>
    <name evidence="8" type="ORF">A2650_00150</name>
</gene>
<evidence type="ECO:0000256" key="2">
    <source>
        <dbReference type="ARBA" id="ARBA00022679"/>
    </source>
</evidence>
<dbReference type="InterPro" id="IPR020617">
    <property type="entry name" value="Thiolase_C"/>
</dbReference>
<feature type="domain" description="Thiolase N-terminal" evidence="6">
    <location>
        <begin position="26"/>
        <end position="253"/>
    </location>
</feature>
<proteinExistence type="inferred from homology"/>
<feature type="active site" description="Proton acceptor" evidence="4">
    <location>
        <position position="341"/>
    </location>
</feature>
<evidence type="ECO:0000256" key="5">
    <source>
        <dbReference type="RuleBase" id="RU003557"/>
    </source>
</evidence>
<evidence type="ECO:0000313" key="8">
    <source>
        <dbReference type="EMBL" id="OGM99830.1"/>
    </source>
</evidence>
<evidence type="ECO:0000259" key="7">
    <source>
        <dbReference type="Pfam" id="PF02803"/>
    </source>
</evidence>
<comment type="caution">
    <text evidence="8">The sequence shown here is derived from an EMBL/GenBank/DDBJ whole genome shotgun (WGS) entry which is preliminary data.</text>
</comment>
<dbReference type="EMBL" id="MGJD01000034">
    <property type="protein sequence ID" value="OGM99830.1"/>
    <property type="molecule type" value="Genomic_DNA"/>
</dbReference>
<organism evidence="8 9">
    <name type="scientific">Candidatus Yanofskybacteria bacterium RIFCSPHIGHO2_01_FULL_41_53</name>
    <dbReference type="NCBI Taxonomy" id="1802663"/>
    <lineage>
        <taxon>Bacteria</taxon>
        <taxon>Candidatus Yanofskyibacteriota</taxon>
    </lineage>
</organism>
<keyword evidence="3 5" id="KW-0012">Acyltransferase</keyword>
<dbReference type="InterPro" id="IPR016039">
    <property type="entry name" value="Thiolase-like"/>
</dbReference>
<dbReference type="CDD" id="cd00751">
    <property type="entry name" value="thiolase"/>
    <property type="match status" value="1"/>
</dbReference>
<protein>
    <recommendedName>
        <fullName evidence="10">Acetyl-CoA acetyltransferase</fullName>
    </recommendedName>
</protein>
<evidence type="ECO:0000256" key="3">
    <source>
        <dbReference type="ARBA" id="ARBA00023315"/>
    </source>
</evidence>
<keyword evidence="2 5" id="KW-0808">Transferase</keyword>
<dbReference type="PANTHER" id="PTHR18919:SF107">
    <property type="entry name" value="ACETYL-COA ACETYLTRANSFERASE, CYTOSOLIC"/>
    <property type="match status" value="1"/>
</dbReference>
<dbReference type="InterPro" id="IPR002155">
    <property type="entry name" value="Thiolase"/>
</dbReference>
<dbReference type="SUPFAM" id="SSF53901">
    <property type="entry name" value="Thiolase-like"/>
    <property type="match status" value="1"/>
</dbReference>
<dbReference type="PIRSF" id="PIRSF000429">
    <property type="entry name" value="Ac-CoA_Ac_transf"/>
    <property type="match status" value="1"/>
</dbReference>
<reference evidence="8 9" key="1">
    <citation type="journal article" date="2016" name="Nat. Commun.">
        <title>Thousands of microbial genomes shed light on interconnected biogeochemical processes in an aquifer system.</title>
        <authorList>
            <person name="Anantharaman K."/>
            <person name="Brown C.T."/>
            <person name="Hug L.A."/>
            <person name="Sharon I."/>
            <person name="Castelle C.J."/>
            <person name="Probst A.J."/>
            <person name="Thomas B.C."/>
            <person name="Singh A."/>
            <person name="Wilkins M.J."/>
            <person name="Karaoz U."/>
            <person name="Brodie E.L."/>
            <person name="Williams K.H."/>
            <person name="Hubbard S.S."/>
            <person name="Banfield J.F."/>
        </authorList>
    </citation>
    <scope>NUCLEOTIDE SEQUENCE [LARGE SCALE GENOMIC DNA]</scope>
</reference>
<evidence type="ECO:0000259" key="6">
    <source>
        <dbReference type="Pfam" id="PF00108"/>
    </source>
</evidence>
<dbReference type="AlphaFoldDB" id="A0A1F8EG64"/>
<dbReference type="Gene3D" id="3.40.47.10">
    <property type="match status" value="1"/>
</dbReference>
<evidence type="ECO:0008006" key="10">
    <source>
        <dbReference type="Google" id="ProtNLM"/>
    </source>
</evidence>
<evidence type="ECO:0000313" key="9">
    <source>
        <dbReference type="Proteomes" id="UP000177117"/>
    </source>
</evidence>
<dbReference type="Proteomes" id="UP000177117">
    <property type="component" value="Unassembled WGS sequence"/>
</dbReference>
<dbReference type="Pfam" id="PF02803">
    <property type="entry name" value="Thiolase_C"/>
    <property type="match status" value="1"/>
</dbReference>
<feature type="active site" description="Acyl-thioester intermediate" evidence="4">
    <location>
        <position position="103"/>
    </location>
</feature>
<comment type="similarity">
    <text evidence="1 5">Belongs to the thiolase-like superfamily. Thiolase family.</text>
</comment>
<dbReference type="PANTHER" id="PTHR18919">
    <property type="entry name" value="ACETYL-COA C-ACYLTRANSFERASE"/>
    <property type="match status" value="1"/>
</dbReference>
<sequence length="385" mass="41528">MNPVYVVGATRSNLFLVQRGKNGGNNTSLIDSLTPEEFGAQVRDALFESVLINPAKIEIFKLGSLVSQKAEGSMFHAPAKTVIRTDGRGCAMGINASTVEGACATGLIAIEEAVEEIQLGRFNLALAGGLEMMSRHPEEVIQAVLKSPETGEMMWHLADKKAKALGITREEMDVYSFESYERTSGRGNQLYIAPIYLAGSAEPALIGDEGSLKKTRSLEAIRKANPIEGCELITAAHSSKYGDGAAFVLLASEKALEKFNLKPFARVLTVEAWSEDDPYNFITAPNIAIPEAVYKARLDLDQIGVFLINEAFAPGPISFMRMFDIPRDKVNPEGGAIADSHPFGASGAIRFVMLLDYMRRENLKYGALGICAAGGEASACVLELL</sequence>
<dbReference type="PROSITE" id="PS00099">
    <property type="entry name" value="THIOLASE_3"/>
    <property type="match status" value="1"/>
</dbReference>
<evidence type="ECO:0000256" key="4">
    <source>
        <dbReference type="PIRSR" id="PIRSR000429-1"/>
    </source>
</evidence>
<dbReference type="GO" id="GO:0016747">
    <property type="term" value="F:acyltransferase activity, transferring groups other than amino-acyl groups"/>
    <property type="evidence" value="ECO:0007669"/>
    <property type="project" value="InterPro"/>
</dbReference>
<dbReference type="Pfam" id="PF00108">
    <property type="entry name" value="Thiolase_N"/>
    <property type="match status" value="1"/>
</dbReference>
<feature type="active site" description="Proton acceptor" evidence="4">
    <location>
        <position position="371"/>
    </location>
</feature>
<accession>A0A1F8EG64</accession>
<feature type="domain" description="Thiolase C-terminal" evidence="7">
    <location>
        <begin position="262"/>
        <end position="383"/>
    </location>
</feature>
<evidence type="ECO:0000256" key="1">
    <source>
        <dbReference type="ARBA" id="ARBA00010982"/>
    </source>
</evidence>
<dbReference type="InterPro" id="IPR020610">
    <property type="entry name" value="Thiolase_AS"/>
</dbReference>
<name>A0A1F8EG64_9BACT</name>
<dbReference type="InterPro" id="IPR020616">
    <property type="entry name" value="Thiolase_N"/>
</dbReference>